<dbReference type="RefSeq" id="WP_168106648.1">
    <property type="nucleotide sequence ID" value="NZ_VTOX01000002.1"/>
</dbReference>
<dbReference type="Proteomes" id="UP000521868">
    <property type="component" value="Unassembled WGS sequence"/>
</dbReference>
<name>A0A7X6DEB7_9BURK</name>
<reference evidence="12 13" key="1">
    <citation type="journal article" date="2020" name="Nature">
        <title>Bacterial chemolithoautotrophy via manganese oxidation.</title>
        <authorList>
            <person name="Yu H."/>
            <person name="Leadbetter J.R."/>
        </authorList>
    </citation>
    <scope>NUCLEOTIDE SEQUENCE [LARGE SCALE GENOMIC DNA]</scope>
    <source>
        <strain evidence="12 13">RBP-1</strain>
    </source>
</reference>
<comment type="caution">
    <text evidence="12">The sequence shown here is derived from an EMBL/GenBank/DDBJ whole genome shotgun (WGS) entry which is preliminary data.</text>
</comment>
<dbReference type="PANTHER" id="PTHR30040:SF2">
    <property type="entry name" value="FAD:PROTEIN FMN TRANSFERASE"/>
    <property type="match status" value="1"/>
</dbReference>
<evidence type="ECO:0000256" key="2">
    <source>
        <dbReference type="ARBA" id="ARBA00016337"/>
    </source>
</evidence>
<dbReference type="InterPro" id="IPR003374">
    <property type="entry name" value="ApbE-like_sf"/>
</dbReference>
<evidence type="ECO:0000256" key="6">
    <source>
        <dbReference type="ARBA" id="ARBA00022827"/>
    </source>
</evidence>
<dbReference type="InterPro" id="IPR024932">
    <property type="entry name" value="ApbE"/>
</dbReference>
<evidence type="ECO:0000256" key="9">
    <source>
        <dbReference type="ARBA" id="ARBA00048540"/>
    </source>
</evidence>
<accession>A0A7X6DEB7</accession>
<comment type="cofactor">
    <cofactor evidence="11">
        <name>Mg(2+)</name>
        <dbReference type="ChEBI" id="CHEBI:18420"/>
    </cofactor>
    <cofactor evidence="11">
        <name>Mn(2+)</name>
        <dbReference type="ChEBI" id="CHEBI:29035"/>
    </cofactor>
    <text evidence="11">Magnesium. Can also use manganese.</text>
</comment>
<dbReference type="EC" id="2.7.1.180" evidence="1 10"/>
<dbReference type="Gene3D" id="3.10.520.10">
    <property type="entry name" value="ApbE-like domains"/>
    <property type="match status" value="1"/>
</dbReference>
<evidence type="ECO:0000256" key="10">
    <source>
        <dbReference type="PIRNR" id="PIRNR006268"/>
    </source>
</evidence>
<keyword evidence="7 10" id="KW-0460">Magnesium</keyword>
<evidence type="ECO:0000256" key="5">
    <source>
        <dbReference type="ARBA" id="ARBA00022723"/>
    </source>
</evidence>
<comment type="catalytic activity">
    <reaction evidence="9 10">
        <text>L-threonyl-[protein] + FAD = FMN-L-threonyl-[protein] + AMP + H(+)</text>
        <dbReference type="Rhea" id="RHEA:36847"/>
        <dbReference type="Rhea" id="RHEA-COMP:11060"/>
        <dbReference type="Rhea" id="RHEA-COMP:11061"/>
        <dbReference type="ChEBI" id="CHEBI:15378"/>
        <dbReference type="ChEBI" id="CHEBI:30013"/>
        <dbReference type="ChEBI" id="CHEBI:57692"/>
        <dbReference type="ChEBI" id="CHEBI:74257"/>
        <dbReference type="ChEBI" id="CHEBI:456215"/>
        <dbReference type="EC" id="2.7.1.180"/>
    </reaction>
</comment>
<evidence type="ECO:0000313" key="12">
    <source>
        <dbReference type="EMBL" id="NKE65533.1"/>
    </source>
</evidence>
<dbReference type="SUPFAM" id="SSF143631">
    <property type="entry name" value="ApbE-like"/>
    <property type="match status" value="1"/>
</dbReference>
<keyword evidence="13" id="KW-1185">Reference proteome</keyword>
<dbReference type="GO" id="GO:0016740">
    <property type="term" value="F:transferase activity"/>
    <property type="evidence" value="ECO:0007669"/>
    <property type="project" value="UniProtKB-UniRule"/>
</dbReference>
<gene>
    <name evidence="12" type="ORF">RAMLITH_06835</name>
</gene>
<evidence type="ECO:0000256" key="4">
    <source>
        <dbReference type="ARBA" id="ARBA00022679"/>
    </source>
</evidence>
<dbReference type="AlphaFoldDB" id="A0A7X6DEB7"/>
<evidence type="ECO:0000256" key="8">
    <source>
        <dbReference type="ARBA" id="ARBA00031306"/>
    </source>
</evidence>
<organism evidence="12 13">
    <name type="scientific">Ramlibacter lithotrophicus</name>
    <dbReference type="NCBI Taxonomy" id="2606681"/>
    <lineage>
        <taxon>Bacteria</taxon>
        <taxon>Pseudomonadati</taxon>
        <taxon>Pseudomonadota</taxon>
        <taxon>Betaproteobacteria</taxon>
        <taxon>Burkholderiales</taxon>
        <taxon>Comamonadaceae</taxon>
        <taxon>Ramlibacter</taxon>
    </lineage>
</organism>
<dbReference type="GO" id="GO:0046872">
    <property type="term" value="F:metal ion binding"/>
    <property type="evidence" value="ECO:0007669"/>
    <property type="project" value="UniProtKB-UniRule"/>
</dbReference>
<evidence type="ECO:0000256" key="11">
    <source>
        <dbReference type="PIRSR" id="PIRSR006268-2"/>
    </source>
</evidence>
<dbReference type="Pfam" id="PF02424">
    <property type="entry name" value="ApbE"/>
    <property type="match status" value="1"/>
</dbReference>
<evidence type="ECO:0000256" key="7">
    <source>
        <dbReference type="ARBA" id="ARBA00022842"/>
    </source>
</evidence>
<keyword evidence="6 10" id="KW-0274">FAD</keyword>
<dbReference type="PANTHER" id="PTHR30040">
    <property type="entry name" value="THIAMINE BIOSYNTHESIS LIPOPROTEIN APBE"/>
    <property type="match status" value="1"/>
</dbReference>
<proteinExistence type="inferred from homology"/>
<evidence type="ECO:0000313" key="13">
    <source>
        <dbReference type="Proteomes" id="UP000521868"/>
    </source>
</evidence>
<sequence length="346" mass="36896">MNDRTRAPVDGSRRRLALAAGLGAALAAWPAAARVRGKPVRRRASRPMMGTRVDVAVRGDDPRQLDAAIAAAYGRMGALVAMMSHYEPASRIAAINLAAGVQPVTIEPELMDVLLMARRMSQRSGGAFDVTIGSVGRWHFDARDPRMPEPGYIAAHLRDVDWRQLVLDQDAGTAYLQRRGMRIDPGGIAKLPILAAGLQVLKDHGIEQALVNGGGDVVAASGAAQRPWRVGIRDPRRPARLLGALDVRDGFVASSGDYERFFLRDGRRYHHLLDPKTGYPARGPRGVTLVGSDLASVNGLGAAAMVLGTAGGRELIRATPGVQALVAGSDGGLWIMPGLRERLLPA</sequence>
<keyword evidence="5 10" id="KW-0479">Metal-binding</keyword>
<keyword evidence="3 10" id="KW-0285">Flavoprotein</keyword>
<protein>
    <recommendedName>
        <fullName evidence="2 10">FAD:protein FMN transferase</fullName>
        <ecNumber evidence="1 10">2.7.1.180</ecNumber>
    </recommendedName>
    <alternativeName>
        <fullName evidence="8 10">Flavin transferase</fullName>
    </alternativeName>
</protein>
<dbReference type="PIRSF" id="PIRSF006268">
    <property type="entry name" value="ApbE"/>
    <property type="match status" value="1"/>
</dbReference>
<keyword evidence="4 10" id="KW-0808">Transferase</keyword>
<dbReference type="EMBL" id="VTOX01000002">
    <property type="protein sequence ID" value="NKE65533.1"/>
    <property type="molecule type" value="Genomic_DNA"/>
</dbReference>
<evidence type="ECO:0000256" key="3">
    <source>
        <dbReference type="ARBA" id="ARBA00022630"/>
    </source>
</evidence>
<comment type="similarity">
    <text evidence="10">Belongs to the ApbE family.</text>
</comment>
<evidence type="ECO:0000256" key="1">
    <source>
        <dbReference type="ARBA" id="ARBA00011955"/>
    </source>
</evidence>
<feature type="binding site" evidence="11">
    <location>
        <position position="187"/>
    </location>
    <ligand>
        <name>Mg(2+)</name>
        <dbReference type="ChEBI" id="CHEBI:18420"/>
    </ligand>
</feature>